<feature type="region of interest" description="Disordered" evidence="1">
    <location>
        <begin position="339"/>
        <end position="382"/>
    </location>
</feature>
<evidence type="ECO:0008006" key="5">
    <source>
        <dbReference type="Google" id="ProtNLM"/>
    </source>
</evidence>
<evidence type="ECO:0000313" key="3">
    <source>
        <dbReference type="EMBL" id="KAF5311585.1"/>
    </source>
</evidence>
<evidence type="ECO:0000313" key="4">
    <source>
        <dbReference type="Proteomes" id="UP000541558"/>
    </source>
</evidence>
<feature type="transmembrane region" description="Helical" evidence="2">
    <location>
        <begin position="287"/>
        <end position="314"/>
    </location>
</feature>
<feature type="compositionally biased region" description="Low complexity" evidence="1">
    <location>
        <begin position="410"/>
        <end position="422"/>
    </location>
</feature>
<evidence type="ECO:0000256" key="2">
    <source>
        <dbReference type="SAM" id="Phobius"/>
    </source>
</evidence>
<proteinExistence type="predicted"/>
<comment type="caution">
    <text evidence="3">The sequence shown here is derived from an EMBL/GenBank/DDBJ whole genome shotgun (WGS) entry which is preliminary data.</text>
</comment>
<dbReference type="Proteomes" id="UP000541558">
    <property type="component" value="Unassembled WGS sequence"/>
</dbReference>
<dbReference type="EMBL" id="JAACJK010000225">
    <property type="protein sequence ID" value="KAF5311585.1"/>
    <property type="molecule type" value="Genomic_DNA"/>
</dbReference>
<keyword evidence="4" id="KW-1185">Reference proteome</keyword>
<keyword evidence="2" id="KW-0472">Membrane</keyword>
<keyword evidence="2" id="KW-1133">Transmembrane helix</keyword>
<keyword evidence="2" id="KW-0812">Transmembrane</keyword>
<dbReference type="Gene3D" id="2.60.120.260">
    <property type="entry name" value="Galactose-binding domain-like"/>
    <property type="match status" value="2"/>
</dbReference>
<sequence length="465" mass="49012">MPSFLAVFEDSAPFFTYSGTWSAGSSSDTSADLYSESSFFVTQSMGASLSFVFYGTEVSILGAKRGNHGLYQVSLDGVNSPAVSGSATPDEFKATLYNAKTGKGLHNVTLVNREAKFLDVDMISWVASVGQDNEQLIVNTWQDSHPAFVYSPQDAWTTSPPLVGSFSGSTGHGTSSAGATAQLKFKVRFVRGDAIALYGPAGPTGPTSYSVQVDAGAQTFYSGLKQFQRAKQLLYYGGNLGAGEHTLTLKLESTSDRSQVLAVDYAEIYTTPSLGGSFDAASSSPPIGLVVGIAICAALAALSLGLILYIFILYKRGRFNFAPQREKVDTLAENYHGPGYQTTPLSYPESQTSPSAYASTSATYPSSAQQQQQYDSGTLPQQQQPYEYAPTVGSSSLAYYQPTVSGQNDAGSVAASAATTSTNPSRGRGNVFPSRSIRKNRLHTANGSDGASEAAAAAVPPPAYT</sequence>
<feature type="region of interest" description="Disordered" evidence="1">
    <location>
        <begin position="408"/>
        <end position="465"/>
    </location>
</feature>
<feature type="compositionally biased region" description="Low complexity" evidence="1">
    <location>
        <begin position="350"/>
        <end position="374"/>
    </location>
</feature>
<organism evidence="3 4">
    <name type="scientific">Ephemerocybe angulata</name>
    <dbReference type="NCBI Taxonomy" id="980116"/>
    <lineage>
        <taxon>Eukaryota</taxon>
        <taxon>Fungi</taxon>
        <taxon>Dikarya</taxon>
        <taxon>Basidiomycota</taxon>
        <taxon>Agaricomycotina</taxon>
        <taxon>Agaricomycetes</taxon>
        <taxon>Agaricomycetidae</taxon>
        <taxon>Agaricales</taxon>
        <taxon>Agaricineae</taxon>
        <taxon>Psathyrellaceae</taxon>
        <taxon>Ephemerocybe</taxon>
    </lineage>
</organism>
<dbReference type="AlphaFoldDB" id="A0A8H5AV11"/>
<gene>
    <name evidence="3" type="ORF">D9611_009549</name>
</gene>
<dbReference type="OrthoDB" id="2564234at2759"/>
<reference evidence="3 4" key="1">
    <citation type="journal article" date="2020" name="ISME J.">
        <title>Uncovering the hidden diversity of litter-decomposition mechanisms in mushroom-forming fungi.</title>
        <authorList>
            <person name="Floudas D."/>
            <person name="Bentzer J."/>
            <person name="Ahren D."/>
            <person name="Johansson T."/>
            <person name="Persson P."/>
            <person name="Tunlid A."/>
        </authorList>
    </citation>
    <scope>NUCLEOTIDE SEQUENCE [LARGE SCALE GENOMIC DNA]</scope>
    <source>
        <strain evidence="3 4">CBS 175.51</strain>
    </source>
</reference>
<feature type="compositionally biased region" description="Polar residues" evidence="1">
    <location>
        <begin position="340"/>
        <end position="349"/>
    </location>
</feature>
<protein>
    <recommendedName>
        <fullName evidence="5">Transmembrane protein</fullName>
    </recommendedName>
</protein>
<evidence type="ECO:0000256" key="1">
    <source>
        <dbReference type="SAM" id="MobiDB-lite"/>
    </source>
</evidence>
<name>A0A8H5AV11_9AGAR</name>
<accession>A0A8H5AV11</accession>